<dbReference type="SUPFAM" id="SSF89372">
    <property type="entry name" value="Fucose-specific lectin"/>
    <property type="match status" value="1"/>
</dbReference>
<keyword evidence="4" id="KW-1185">Reference proteome</keyword>
<dbReference type="Pfam" id="PF26607">
    <property type="entry name" value="DUF8189"/>
    <property type="match status" value="1"/>
</dbReference>
<keyword evidence="1" id="KW-0862">Zinc</keyword>
<dbReference type="AlphaFoldDB" id="A0A7W7FXN0"/>
<dbReference type="PANTHER" id="PTHR12993">
    <property type="entry name" value="N-ACETYLGLUCOSAMINYL-PHOSPHATIDYLINOSITOL DE-N-ACETYLASE-RELATED"/>
    <property type="match status" value="1"/>
</dbReference>
<dbReference type="InterPro" id="IPR003737">
    <property type="entry name" value="GlcNAc_PI_deacetylase-related"/>
</dbReference>
<evidence type="ECO:0000256" key="1">
    <source>
        <dbReference type="ARBA" id="ARBA00022833"/>
    </source>
</evidence>
<organism evidence="3 4">
    <name type="scientific">Crossiella cryophila</name>
    <dbReference type="NCBI Taxonomy" id="43355"/>
    <lineage>
        <taxon>Bacteria</taxon>
        <taxon>Bacillati</taxon>
        <taxon>Actinomycetota</taxon>
        <taxon>Actinomycetes</taxon>
        <taxon>Pseudonocardiales</taxon>
        <taxon>Pseudonocardiaceae</taxon>
        <taxon>Crossiella</taxon>
    </lineage>
</organism>
<dbReference type="SUPFAM" id="SSF102588">
    <property type="entry name" value="LmbE-like"/>
    <property type="match status" value="1"/>
</dbReference>
<evidence type="ECO:0000313" key="4">
    <source>
        <dbReference type="Proteomes" id="UP000533598"/>
    </source>
</evidence>
<dbReference type="Proteomes" id="UP000533598">
    <property type="component" value="Unassembled WGS sequence"/>
</dbReference>
<dbReference type="RefSeq" id="WP_185008099.1">
    <property type="nucleotide sequence ID" value="NZ_BAAAUI010000008.1"/>
</dbReference>
<dbReference type="InterPro" id="IPR058502">
    <property type="entry name" value="PLL-like_beta-prop"/>
</dbReference>
<dbReference type="Pfam" id="PF02585">
    <property type="entry name" value="PIG-L"/>
    <property type="match status" value="1"/>
</dbReference>
<evidence type="ECO:0000259" key="2">
    <source>
        <dbReference type="Pfam" id="PF26607"/>
    </source>
</evidence>
<dbReference type="GO" id="GO:0016811">
    <property type="term" value="F:hydrolase activity, acting on carbon-nitrogen (but not peptide) bonds, in linear amides"/>
    <property type="evidence" value="ECO:0007669"/>
    <property type="project" value="TreeGrafter"/>
</dbReference>
<gene>
    <name evidence="3" type="ORF">HNR67_007605</name>
</gene>
<feature type="domain" description="PLL-like beta propeller" evidence="2">
    <location>
        <begin position="275"/>
        <end position="532"/>
    </location>
</feature>
<sequence>MVAHQDDDILFMNPDLANAITARLPVTTVYLTAGEGYAKPSPEPDIPAPTCRPGYKLDREQYSACRNDGARAAYALMLGFPDATSADWRTEALTVNGPNGLRRQVEFSRAERDGRVVNLIFVNLPEWADKHADTKADPADPTGNAASLFHLWQDNSRRVTVLPAGSPVRTRQSYDREDLINLLIGLCQRFRPTVVRVQDPEPDLRHGAADRLHDHRDHVSGARLAILAMRRLPDTQRVQVITYRGYNIQHGPVNLDAGQQRDKDEQFAAYAHFDQQITNTAGYRGWPQRLYHRYWGGTNWVARTASGRLQAFAVHSGGLRTWWQDGGSGWLGPRDLGDPGGPLAPAVAVARDADGRLRVFALRLDTFQVVCLTQQRPDGDWPRRWANLGNPHGKSRRARQIGQPVVASAADGGFQVFTQNGDGGLSTRTVDGWQDLGGGPGVQDGLAAITDSRGRIEVFALAVETGSGVLKRWHQSESGAAFRLDPDFPGLEPAGPPTVARSADGTLDVVYRLAGEHAGKIGHTWQTGTGEWIGKPEILDGHGGVGPVAAASAPHPRHGIAETPSPRITLCATNRDGGVSATRQSAPDLGYLDWTDLGGLVVHQPAIAVDPGGRTHLFAVSGDGKLVHRSQIEPGGDAPYTGWTRLG</sequence>
<comment type="caution">
    <text evidence="3">The sequence shown here is derived from an EMBL/GenBank/DDBJ whole genome shotgun (WGS) entry which is preliminary data.</text>
</comment>
<proteinExistence type="predicted"/>
<dbReference type="Gene3D" id="3.40.50.10320">
    <property type="entry name" value="LmbE-like"/>
    <property type="match status" value="1"/>
</dbReference>
<dbReference type="InterPro" id="IPR024078">
    <property type="entry name" value="LmbE-like_dom_sf"/>
</dbReference>
<dbReference type="PANTHER" id="PTHR12993:SF26">
    <property type="entry name" value="1D-MYO-INOSITOL 2-ACETAMIDO-2-DEOXY-ALPHA-D-GLUCOPYRANOSIDE DEACETYLASE"/>
    <property type="match status" value="1"/>
</dbReference>
<accession>A0A7W7FXN0</accession>
<dbReference type="GO" id="GO:0016137">
    <property type="term" value="P:glycoside metabolic process"/>
    <property type="evidence" value="ECO:0007669"/>
    <property type="project" value="UniProtKB-ARBA"/>
</dbReference>
<protein>
    <submittedName>
        <fullName evidence="3">LmbE family N-acetylglucosaminyl deacetylase</fullName>
    </submittedName>
</protein>
<dbReference type="EMBL" id="JACHMH010000001">
    <property type="protein sequence ID" value="MBB4681487.1"/>
    <property type="molecule type" value="Genomic_DNA"/>
</dbReference>
<evidence type="ECO:0000313" key="3">
    <source>
        <dbReference type="EMBL" id="MBB4681487.1"/>
    </source>
</evidence>
<name>A0A7W7FXN0_9PSEU</name>
<reference evidence="3 4" key="1">
    <citation type="submission" date="2020-08" db="EMBL/GenBank/DDBJ databases">
        <title>Sequencing the genomes of 1000 actinobacteria strains.</title>
        <authorList>
            <person name="Klenk H.-P."/>
        </authorList>
    </citation>
    <scope>NUCLEOTIDE SEQUENCE [LARGE SCALE GENOMIC DNA]</scope>
    <source>
        <strain evidence="3 4">DSM 44230</strain>
    </source>
</reference>